<evidence type="ECO:0000313" key="1">
    <source>
        <dbReference type="EMBL" id="VAW25034.1"/>
    </source>
</evidence>
<sequence length="37" mass="4656">MPRKLKWIFTQTLFKYLFELGDAVNYWPNIDQKTYWT</sequence>
<dbReference type="EMBL" id="UOEQ01000576">
    <property type="protein sequence ID" value="VAW25034.1"/>
    <property type="molecule type" value="Genomic_DNA"/>
</dbReference>
<protein>
    <submittedName>
        <fullName evidence="1">Uncharacterized protein</fullName>
    </submittedName>
</protein>
<organism evidence="1">
    <name type="scientific">hydrothermal vent metagenome</name>
    <dbReference type="NCBI Taxonomy" id="652676"/>
    <lineage>
        <taxon>unclassified sequences</taxon>
        <taxon>metagenomes</taxon>
        <taxon>ecological metagenomes</taxon>
    </lineage>
</organism>
<name>A0A3B0UYM2_9ZZZZ</name>
<dbReference type="AlphaFoldDB" id="A0A3B0UYM2"/>
<reference evidence="1" key="1">
    <citation type="submission" date="2018-06" db="EMBL/GenBank/DDBJ databases">
        <authorList>
            <person name="Zhirakovskaya E."/>
        </authorList>
    </citation>
    <scope>NUCLEOTIDE SEQUENCE</scope>
</reference>
<accession>A0A3B0UYM2</accession>
<gene>
    <name evidence="1" type="ORF">MNBD_ALPHA11-1958</name>
</gene>
<proteinExistence type="predicted"/>